<proteinExistence type="predicted"/>
<evidence type="ECO:0000256" key="1">
    <source>
        <dbReference type="ARBA" id="ARBA00012493"/>
    </source>
</evidence>
<keyword evidence="3" id="KW-1185">Reference proteome</keyword>
<dbReference type="Proteomes" id="UP000887116">
    <property type="component" value="Unassembled WGS sequence"/>
</dbReference>
<sequence length="205" mass="23450">MVLQCIRDAGLTLNHKKCRFGQRSLTILGHLVDKDGIRPDPGKVEAVLEFPTPQTVTQVRSFLGICSYYRRFVHNFADIARPLHELLKQDVKFESSLCLAYYVRGSVRTTPEKTSRKKECFRPGNVQDLRIFLGLIDILTVARIFTYISRGKQGSIWANEYGVSFNSLKGAITSAQVFTYPDLDKLYIIHIYANRERFKTVLSQV</sequence>
<dbReference type="GO" id="GO:0003964">
    <property type="term" value="F:RNA-directed DNA polymerase activity"/>
    <property type="evidence" value="ECO:0007669"/>
    <property type="project" value="UniProtKB-EC"/>
</dbReference>
<protein>
    <recommendedName>
        <fullName evidence="1">RNA-directed DNA polymerase</fullName>
        <ecNumber evidence="1">2.7.7.49</ecNumber>
    </recommendedName>
</protein>
<dbReference type="PANTHER" id="PTHR33064:SF37">
    <property type="entry name" value="RIBONUCLEASE H"/>
    <property type="match status" value="1"/>
</dbReference>
<name>A0A8X6IQN8_TRICU</name>
<dbReference type="SUPFAM" id="SSF56672">
    <property type="entry name" value="DNA/RNA polymerases"/>
    <property type="match status" value="2"/>
</dbReference>
<gene>
    <name evidence="2" type="primary">AtMg00860</name>
    <name evidence="2" type="ORF">TNCT_248291</name>
</gene>
<dbReference type="FunFam" id="3.30.70.270:FF:000020">
    <property type="entry name" value="Transposon Tf2-6 polyprotein-like Protein"/>
    <property type="match status" value="1"/>
</dbReference>
<dbReference type="AlphaFoldDB" id="A0A8X6IQN8"/>
<comment type="caution">
    <text evidence="2">The sequence shown here is derived from an EMBL/GenBank/DDBJ whole genome shotgun (WGS) entry which is preliminary data.</text>
</comment>
<accession>A0A8X6IQN8</accession>
<dbReference type="PANTHER" id="PTHR33064">
    <property type="entry name" value="POL PROTEIN"/>
    <property type="match status" value="1"/>
</dbReference>
<dbReference type="InterPro" id="IPR051320">
    <property type="entry name" value="Viral_Replic_Matur_Polypro"/>
</dbReference>
<dbReference type="InterPro" id="IPR043502">
    <property type="entry name" value="DNA/RNA_pol_sf"/>
</dbReference>
<evidence type="ECO:0000313" key="2">
    <source>
        <dbReference type="EMBL" id="GFQ99107.1"/>
    </source>
</evidence>
<dbReference type="OrthoDB" id="6432266at2759"/>
<dbReference type="InterPro" id="IPR043128">
    <property type="entry name" value="Rev_trsase/Diguanyl_cyclase"/>
</dbReference>
<organism evidence="2 3">
    <name type="scientific">Trichonephila clavata</name>
    <name type="common">Joro spider</name>
    <name type="synonym">Nephila clavata</name>
    <dbReference type="NCBI Taxonomy" id="2740835"/>
    <lineage>
        <taxon>Eukaryota</taxon>
        <taxon>Metazoa</taxon>
        <taxon>Ecdysozoa</taxon>
        <taxon>Arthropoda</taxon>
        <taxon>Chelicerata</taxon>
        <taxon>Arachnida</taxon>
        <taxon>Araneae</taxon>
        <taxon>Araneomorphae</taxon>
        <taxon>Entelegynae</taxon>
        <taxon>Araneoidea</taxon>
        <taxon>Nephilidae</taxon>
        <taxon>Trichonephila</taxon>
    </lineage>
</organism>
<evidence type="ECO:0000313" key="3">
    <source>
        <dbReference type="Proteomes" id="UP000887116"/>
    </source>
</evidence>
<dbReference type="EC" id="2.7.7.49" evidence="1"/>
<dbReference type="EMBL" id="BMAO01024964">
    <property type="protein sequence ID" value="GFQ99107.1"/>
    <property type="molecule type" value="Genomic_DNA"/>
</dbReference>
<dbReference type="Gene3D" id="3.30.70.270">
    <property type="match status" value="2"/>
</dbReference>
<reference evidence="2" key="1">
    <citation type="submission" date="2020-07" db="EMBL/GenBank/DDBJ databases">
        <title>Multicomponent nature underlies the extraordinary mechanical properties of spider dragline silk.</title>
        <authorList>
            <person name="Kono N."/>
            <person name="Nakamura H."/>
            <person name="Mori M."/>
            <person name="Yoshida Y."/>
            <person name="Ohtoshi R."/>
            <person name="Malay A.D."/>
            <person name="Moran D.A.P."/>
            <person name="Tomita M."/>
            <person name="Numata K."/>
            <person name="Arakawa K."/>
        </authorList>
    </citation>
    <scope>NUCLEOTIDE SEQUENCE</scope>
</reference>